<evidence type="ECO:0000256" key="6">
    <source>
        <dbReference type="ARBA" id="ARBA00023235"/>
    </source>
</evidence>
<dbReference type="SFLD" id="SFLDG01016">
    <property type="entry name" value="Prenyltransferase_Like_2"/>
    <property type="match status" value="1"/>
</dbReference>
<evidence type="ECO:0000256" key="4">
    <source>
        <dbReference type="ARBA" id="ARBA00022955"/>
    </source>
</evidence>
<keyword evidence="11" id="KW-1185">Reference proteome</keyword>
<dbReference type="InterPro" id="IPR032696">
    <property type="entry name" value="SQ_cyclase_C"/>
</dbReference>
<dbReference type="GO" id="GO:0000250">
    <property type="term" value="F:lanosterol synthase activity"/>
    <property type="evidence" value="ECO:0007669"/>
    <property type="project" value="UniProtKB-ARBA"/>
</dbReference>
<dbReference type="GO" id="GO:0005811">
    <property type="term" value="C:lipid droplet"/>
    <property type="evidence" value="ECO:0007669"/>
    <property type="project" value="InterPro"/>
</dbReference>
<dbReference type="EMBL" id="ML991880">
    <property type="protein sequence ID" value="KAF2228991.1"/>
    <property type="molecule type" value="Genomic_DNA"/>
</dbReference>
<evidence type="ECO:0000313" key="11">
    <source>
        <dbReference type="Proteomes" id="UP000800092"/>
    </source>
</evidence>
<keyword evidence="2" id="KW-0444">Lipid biosynthesis</keyword>
<evidence type="ECO:0000256" key="3">
    <source>
        <dbReference type="ARBA" id="ARBA00022737"/>
    </source>
</evidence>
<accession>A0A6A6GTK8</accession>
<dbReference type="InterPro" id="IPR018333">
    <property type="entry name" value="Squalene_cyclase"/>
</dbReference>
<evidence type="ECO:0000256" key="5">
    <source>
        <dbReference type="ARBA" id="ARBA00023098"/>
    </source>
</evidence>
<dbReference type="InterPro" id="IPR002365">
    <property type="entry name" value="Terpene_synthase_CS"/>
</dbReference>
<evidence type="ECO:0000256" key="7">
    <source>
        <dbReference type="RuleBase" id="RU362003"/>
    </source>
</evidence>
<dbReference type="InterPro" id="IPR008930">
    <property type="entry name" value="Terpenoid_cyclase/PrenylTrfase"/>
</dbReference>
<dbReference type="AlphaFoldDB" id="A0A6A6GTK8"/>
<reference evidence="10" key="1">
    <citation type="journal article" date="2020" name="Stud. Mycol.">
        <title>101 Dothideomycetes genomes: a test case for predicting lifestyles and emergence of pathogens.</title>
        <authorList>
            <person name="Haridas S."/>
            <person name="Albert R."/>
            <person name="Binder M."/>
            <person name="Bloem J."/>
            <person name="Labutti K."/>
            <person name="Salamov A."/>
            <person name="Andreopoulos B."/>
            <person name="Baker S."/>
            <person name="Barry K."/>
            <person name="Bills G."/>
            <person name="Bluhm B."/>
            <person name="Cannon C."/>
            <person name="Castanera R."/>
            <person name="Culley D."/>
            <person name="Daum C."/>
            <person name="Ezra D."/>
            <person name="Gonzalez J."/>
            <person name="Henrissat B."/>
            <person name="Kuo A."/>
            <person name="Liang C."/>
            <person name="Lipzen A."/>
            <person name="Lutzoni F."/>
            <person name="Magnuson J."/>
            <person name="Mondo S."/>
            <person name="Nolan M."/>
            <person name="Ohm R."/>
            <person name="Pangilinan J."/>
            <person name="Park H.-J."/>
            <person name="Ramirez L."/>
            <person name="Alfaro M."/>
            <person name="Sun H."/>
            <person name="Tritt A."/>
            <person name="Yoshinaga Y."/>
            <person name="Zwiers L.-H."/>
            <person name="Turgeon B."/>
            <person name="Goodwin S."/>
            <person name="Spatafora J."/>
            <person name="Crous P."/>
            <person name="Grigoriev I."/>
        </authorList>
    </citation>
    <scope>NUCLEOTIDE SEQUENCE</scope>
    <source>
        <strain evidence="10">Tuck. ex Michener</strain>
    </source>
</reference>
<keyword evidence="3" id="KW-0677">Repeat</keyword>
<dbReference type="Proteomes" id="UP000800092">
    <property type="component" value="Unassembled WGS sequence"/>
</dbReference>
<evidence type="ECO:0000259" key="9">
    <source>
        <dbReference type="Pfam" id="PF13249"/>
    </source>
</evidence>
<feature type="domain" description="Squalene cyclase C-terminal" evidence="8">
    <location>
        <begin position="379"/>
        <end position="685"/>
    </location>
</feature>
<keyword evidence="6 7" id="KW-0413">Isomerase</keyword>
<protein>
    <recommendedName>
        <fullName evidence="7">Terpene cyclase/mutase family member</fullName>
        <ecNumber evidence="7">5.4.99.-</ecNumber>
    </recommendedName>
</protein>
<dbReference type="OrthoDB" id="21502at2759"/>
<sequence>MIPASTGSTDRTKWRLLDEKGRHTWHYLQSNEEVKKWPQSTADKYFLGLPTELPDLPSTKTALDSVRNGLSFFSNLQLPAGHWGCEYGGPLFLLPGLVVTWYVTETPIPASHSAAIRDYLSARQNKDGGWGLHIEGESSVFGTAMNYTTMRICGASAEEPRMVKARGLLHQMGGAVNGPHWAKFWLSVLGVCQWDIVNPVPPELWLLPDWVPIAPWRWWIHMRQVFLPMSYIYSRRFSYPANALTKSLRQELFTEPYDSINFSSHRNSISPRDNYHPKSLLLNTINLALVQLWNPYLRPLLPSLASRAESHTFDLIRREDENTAYANLGPVNGPMNFLACYIHDGADAESVRLHRERMADFLWVKDEGMLMNGTNGVQCWDTSFLIQAVCEARLADDPRWRPMLLKALGFLEEHQIGEDCPEMEVCYRHPRKGAWGFSTRDQGYTVSDCTSEGLKAVLMLQRYPGGNFPTLIGDERVKSAVDVLLTMQNASGGCSSYEPTRGGEWLEYLNAAEVFGRIMVEYDYPECTTAVVTALKLFQKYYPDYRRDDIESFIGRALAYIRKAQRQDGSWYGSWGICFTYAGMFALESLASVGETYANSERVRRGCQFFLDRQMADGGWGESYRSCETGEWAQHEKSQVVQTAWVCIALMEAGYPSRAPIEKALRMVVGRQQKNGEWLQEAIEGVFNKSWQHDFIPQLQIHLSHQSAWHVRQQVRRSGTCLINCLYKSFCFGKFLVRHFERSA</sequence>
<gene>
    <name evidence="10" type="ORF">EV356DRAFT_31901</name>
</gene>
<dbReference type="FunFam" id="1.50.10.20:FF:000003">
    <property type="entry name" value="Terpene cyclase/mutase family member"/>
    <property type="match status" value="1"/>
</dbReference>
<evidence type="ECO:0000259" key="8">
    <source>
        <dbReference type="Pfam" id="PF13243"/>
    </source>
</evidence>
<keyword evidence="4" id="KW-0752">Steroid biosynthesis</keyword>
<name>A0A6A6GTK8_VIRVR</name>
<dbReference type="NCBIfam" id="TIGR01787">
    <property type="entry name" value="squalene_cyclas"/>
    <property type="match status" value="1"/>
</dbReference>
<dbReference type="GO" id="GO:0006696">
    <property type="term" value="P:ergosterol biosynthetic process"/>
    <property type="evidence" value="ECO:0007669"/>
    <property type="project" value="TreeGrafter"/>
</dbReference>
<dbReference type="EC" id="5.4.99.-" evidence="7"/>
<dbReference type="CDD" id="cd02892">
    <property type="entry name" value="SQCY_1"/>
    <property type="match status" value="1"/>
</dbReference>
<evidence type="ECO:0000256" key="1">
    <source>
        <dbReference type="ARBA" id="ARBA00009755"/>
    </source>
</evidence>
<evidence type="ECO:0000313" key="10">
    <source>
        <dbReference type="EMBL" id="KAF2228991.1"/>
    </source>
</evidence>
<dbReference type="Gene3D" id="6.20.120.20">
    <property type="match status" value="1"/>
</dbReference>
<proteinExistence type="inferred from homology"/>
<dbReference type="Pfam" id="PF13249">
    <property type="entry name" value="SQHop_cyclase_N"/>
    <property type="match status" value="1"/>
</dbReference>
<dbReference type="InterPro" id="IPR032697">
    <property type="entry name" value="SQ_cyclase_N"/>
</dbReference>
<evidence type="ECO:0000256" key="2">
    <source>
        <dbReference type="ARBA" id="ARBA00022516"/>
    </source>
</evidence>
<dbReference type="Pfam" id="PF13243">
    <property type="entry name" value="SQHop_cyclase_C"/>
    <property type="match status" value="1"/>
</dbReference>
<dbReference type="Gene3D" id="1.50.10.20">
    <property type="match status" value="2"/>
</dbReference>
<feature type="domain" description="Squalene cyclase N-terminal" evidence="9">
    <location>
        <begin position="73"/>
        <end position="268"/>
    </location>
</feature>
<dbReference type="PANTHER" id="PTHR11764:SF20">
    <property type="entry name" value="LANOSTEROL SYNTHASE"/>
    <property type="match status" value="1"/>
</dbReference>
<keyword evidence="5" id="KW-0443">Lipid metabolism</keyword>
<comment type="similarity">
    <text evidence="1 7">Belongs to the terpene cyclase/mutase family.</text>
</comment>
<dbReference type="PANTHER" id="PTHR11764">
    <property type="entry name" value="TERPENE CYCLASE/MUTASE FAMILY MEMBER"/>
    <property type="match status" value="1"/>
</dbReference>
<dbReference type="SUPFAM" id="SSF48239">
    <property type="entry name" value="Terpenoid cyclases/Protein prenyltransferases"/>
    <property type="match status" value="2"/>
</dbReference>
<organism evidence="10 11">
    <name type="scientific">Viridothelium virens</name>
    <name type="common">Speckled blister lichen</name>
    <name type="synonym">Trypethelium virens</name>
    <dbReference type="NCBI Taxonomy" id="1048519"/>
    <lineage>
        <taxon>Eukaryota</taxon>
        <taxon>Fungi</taxon>
        <taxon>Dikarya</taxon>
        <taxon>Ascomycota</taxon>
        <taxon>Pezizomycotina</taxon>
        <taxon>Dothideomycetes</taxon>
        <taxon>Dothideomycetes incertae sedis</taxon>
        <taxon>Trypetheliales</taxon>
        <taxon>Trypetheliaceae</taxon>
        <taxon>Viridothelium</taxon>
    </lineage>
</organism>
<dbReference type="PROSITE" id="PS01074">
    <property type="entry name" value="TERPENE_SYNTHASES"/>
    <property type="match status" value="1"/>
</dbReference>
<dbReference type="GO" id="GO:0016104">
    <property type="term" value="P:triterpenoid biosynthetic process"/>
    <property type="evidence" value="ECO:0007669"/>
    <property type="project" value="InterPro"/>
</dbReference>